<dbReference type="SUPFAM" id="SSF140736">
    <property type="entry name" value="Rv1873-like"/>
    <property type="match status" value="1"/>
</dbReference>
<accession>X7EIP8</accession>
<dbReference type="PATRIC" id="fig|1449350.3.peg.1841"/>
<dbReference type="RefSeq" id="WP_037261238.1">
    <property type="nucleotide sequence ID" value="NZ_JALZ01000007.1"/>
</dbReference>
<protein>
    <submittedName>
        <fullName evidence="1">Calpastatin</fullName>
    </submittedName>
</protein>
<dbReference type="EMBL" id="JALZ01000007">
    <property type="protein sequence ID" value="ETX15018.1"/>
    <property type="molecule type" value="Genomic_DNA"/>
</dbReference>
<organism evidence="1 2">
    <name type="scientific">Roseivivax halodurans JCM 10272</name>
    <dbReference type="NCBI Taxonomy" id="1449350"/>
    <lineage>
        <taxon>Bacteria</taxon>
        <taxon>Pseudomonadati</taxon>
        <taxon>Pseudomonadota</taxon>
        <taxon>Alphaproteobacteria</taxon>
        <taxon>Rhodobacterales</taxon>
        <taxon>Roseobacteraceae</taxon>
        <taxon>Roseivivax</taxon>
    </lineage>
</organism>
<reference evidence="1 2" key="1">
    <citation type="submission" date="2014-01" db="EMBL/GenBank/DDBJ databases">
        <title>Roseivivax halodurans JCM 10272 Genome Sequencing.</title>
        <authorList>
            <person name="Lai Q."/>
            <person name="Li G."/>
            <person name="Shao Z."/>
        </authorList>
    </citation>
    <scope>NUCLEOTIDE SEQUENCE [LARGE SCALE GENOMIC DNA]</scope>
    <source>
        <strain evidence="1 2">JCM 10272</strain>
    </source>
</reference>
<dbReference type="AlphaFoldDB" id="X7EIP8"/>
<dbReference type="Pfam" id="PF08837">
    <property type="entry name" value="DUF1810"/>
    <property type="match status" value="1"/>
</dbReference>
<dbReference type="eggNOG" id="COG5579">
    <property type="taxonomic scope" value="Bacteria"/>
</dbReference>
<dbReference type="Gene3D" id="1.25.40.380">
    <property type="entry name" value="Protein of unknown function DUF1810"/>
    <property type="match status" value="1"/>
</dbReference>
<dbReference type="STRING" id="1449350.OCH239_19675"/>
<dbReference type="OrthoDB" id="9801870at2"/>
<comment type="caution">
    <text evidence="1">The sequence shown here is derived from an EMBL/GenBank/DDBJ whole genome shotgun (WGS) entry which is preliminary data.</text>
</comment>
<dbReference type="InterPro" id="IPR036287">
    <property type="entry name" value="Rv1873-like_sf"/>
</dbReference>
<evidence type="ECO:0000313" key="1">
    <source>
        <dbReference type="EMBL" id="ETX15018.1"/>
    </source>
</evidence>
<gene>
    <name evidence="1" type="ORF">OCH239_19675</name>
</gene>
<keyword evidence="2" id="KW-1185">Reference proteome</keyword>
<dbReference type="InterPro" id="IPR014937">
    <property type="entry name" value="DUF1810"/>
</dbReference>
<name>X7EIP8_9RHOB</name>
<proteinExistence type="predicted"/>
<sequence length="138" mass="15432">MAEFSEFVAAQDRVWADVRAELRAGRKTSHWIWFVFPQLAHLGRSERARHFGLSGLEEARRYHAHSVLGSRLAEVAGLLMDHRGTEPALILGEIDALKVRSSMTLFEAVAGAPILYGRILDEMYHGSRCEATRAELAS</sequence>
<dbReference type="Proteomes" id="UP000022447">
    <property type="component" value="Unassembled WGS sequence"/>
</dbReference>
<evidence type="ECO:0000313" key="2">
    <source>
        <dbReference type="Proteomes" id="UP000022447"/>
    </source>
</evidence>